<dbReference type="SUPFAM" id="SSF56024">
    <property type="entry name" value="Phospholipase D/nuclease"/>
    <property type="match status" value="1"/>
</dbReference>
<comment type="caution">
    <text evidence="2">The sequence shown here is derived from an EMBL/GenBank/DDBJ whole genome shotgun (WGS) entry which is preliminary data.</text>
</comment>
<dbReference type="AlphaFoldDB" id="A0A398B2B3"/>
<keyword evidence="3" id="KW-1185">Reference proteome</keyword>
<feature type="domain" description="PLD phosphodiesterase" evidence="1">
    <location>
        <begin position="1"/>
        <end position="25"/>
    </location>
</feature>
<protein>
    <recommendedName>
        <fullName evidence="1">PLD phosphodiesterase domain-containing protein</fullName>
    </recommendedName>
</protein>
<dbReference type="Pfam" id="PF13091">
    <property type="entry name" value="PLDc_2"/>
    <property type="match status" value="1"/>
</dbReference>
<dbReference type="PANTHER" id="PTHR21248:SF22">
    <property type="entry name" value="PHOSPHOLIPASE D"/>
    <property type="match status" value="1"/>
</dbReference>
<gene>
    <name evidence="2" type="ORF">D1953_14900</name>
</gene>
<dbReference type="EMBL" id="QWVS01000029">
    <property type="protein sequence ID" value="RID83997.1"/>
    <property type="molecule type" value="Genomic_DNA"/>
</dbReference>
<dbReference type="Gene3D" id="3.30.870.10">
    <property type="entry name" value="Endonuclease Chain A"/>
    <property type="match status" value="1"/>
</dbReference>
<dbReference type="InterPro" id="IPR025202">
    <property type="entry name" value="PLD-like_dom"/>
</dbReference>
<evidence type="ECO:0000313" key="3">
    <source>
        <dbReference type="Proteomes" id="UP000266016"/>
    </source>
</evidence>
<name>A0A398B2B3_9BACI</name>
<organism evidence="2 3">
    <name type="scientific">Peribacillus asahii</name>
    <dbReference type="NCBI Taxonomy" id="228899"/>
    <lineage>
        <taxon>Bacteria</taxon>
        <taxon>Bacillati</taxon>
        <taxon>Bacillota</taxon>
        <taxon>Bacilli</taxon>
        <taxon>Bacillales</taxon>
        <taxon>Bacillaceae</taxon>
        <taxon>Peribacillus</taxon>
    </lineage>
</organism>
<sequence length="85" mass="9869">MLHAKSMVIDEEVTEIGAANYDMRSLRLNYEVCEFIYSKDVSRNLPEQFEQDLCDSVPLRMDDLLQCSPSQRLMQQGARLLFPLL</sequence>
<dbReference type="GO" id="GO:0032049">
    <property type="term" value="P:cardiolipin biosynthetic process"/>
    <property type="evidence" value="ECO:0007669"/>
    <property type="project" value="UniProtKB-ARBA"/>
</dbReference>
<dbReference type="Proteomes" id="UP000266016">
    <property type="component" value="Unassembled WGS sequence"/>
</dbReference>
<accession>A0A398B2B3</accession>
<dbReference type="GO" id="GO:0030572">
    <property type="term" value="F:phosphatidyltransferase activity"/>
    <property type="evidence" value="ECO:0007669"/>
    <property type="project" value="UniProtKB-ARBA"/>
</dbReference>
<evidence type="ECO:0000259" key="1">
    <source>
        <dbReference type="PROSITE" id="PS50035"/>
    </source>
</evidence>
<reference evidence="2 3" key="1">
    <citation type="submission" date="2018-08" db="EMBL/GenBank/DDBJ databases">
        <title>Bacillus jemisoniae sp. nov., Bacillus chryseoplanitiae sp. nov., Bacillus resnikiae sp. nov., and Bacillus frankliniae sp. nov., isolated from Viking spacecraft and associated surfaces.</title>
        <authorList>
            <person name="Seuylemezian A."/>
            <person name="Vaishampayan P."/>
        </authorList>
    </citation>
    <scope>NUCLEOTIDE SEQUENCE [LARGE SCALE GENOMIC DNA]</scope>
    <source>
        <strain evidence="2 3">MA001</strain>
    </source>
</reference>
<dbReference type="InterPro" id="IPR001736">
    <property type="entry name" value="PLipase_D/transphosphatidylase"/>
</dbReference>
<evidence type="ECO:0000313" key="2">
    <source>
        <dbReference type="EMBL" id="RID83997.1"/>
    </source>
</evidence>
<dbReference type="PANTHER" id="PTHR21248">
    <property type="entry name" value="CARDIOLIPIN SYNTHASE"/>
    <property type="match status" value="1"/>
</dbReference>
<dbReference type="PROSITE" id="PS50035">
    <property type="entry name" value="PLD"/>
    <property type="match status" value="1"/>
</dbReference>
<proteinExistence type="predicted"/>